<keyword evidence="11" id="KW-1185">Reference proteome</keyword>
<dbReference type="InterPro" id="IPR034193">
    <property type="entry name" value="PCSK9_ProteinaseK-like"/>
</dbReference>
<dbReference type="PROSITE" id="PS00138">
    <property type="entry name" value="SUBTILASE_SER"/>
    <property type="match status" value="1"/>
</dbReference>
<feature type="chain" id="PRO_5045436145" description="S8 family peptidase" evidence="7">
    <location>
        <begin position="29"/>
        <end position="389"/>
    </location>
</feature>
<comment type="similarity">
    <text evidence="1 5 6">Belongs to the peptidase S8 family.</text>
</comment>
<dbReference type="PRINTS" id="PR00723">
    <property type="entry name" value="SUBTILISIN"/>
</dbReference>
<dbReference type="PROSITE" id="PS00136">
    <property type="entry name" value="SUBTILASE_ASP"/>
    <property type="match status" value="1"/>
</dbReference>
<feature type="signal peptide" evidence="7">
    <location>
        <begin position="1"/>
        <end position="28"/>
    </location>
</feature>
<dbReference type="InterPro" id="IPR010259">
    <property type="entry name" value="S8pro/Inhibitor_I9"/>
</dbReference>
<evidence type="ECO:0000256" key="2">
    <source>
        <dbReference type="ARBA" id="ARBA00022670"/>
    </source>
</evidence>
<dbReference type="CDD" id="cd04077">
    <property type="entry name" value="Peptidases_S8_PCSK9_ProteinaseK_like"/>
    <property type="match status" value="1"/>
</dbReference>
<evidence type="ECO:0000256" key="5">
    <source>
        <dbReference type="PROSITE-ProRule" id="PRU01240"/>
    </source>
</evidence>
<dbReference type="InterPro" id="IPR022398">
    <property type="entry name" value="Peptidase_S8_His-AS"/>
</dbReference>
<dbReference type="Gene3D" id="3.30.70.80">
    <property type="entry name" value="Peptidase S8 propeptide/proteinase inhibitor I9"/>
    <property type="match status" value="1"/>
</dbReference>
<feature type="active site" description="Charge relay system" evidence="5">
    <location>
        <position position="151"/>
    </location>
</feature>
<feature type="domain" description="Inhibitor I9" evidence="9">
    <location>
        <begin position="63"/>
        <end position="110"/>
    </location>
</feature>
<feature type="domain" description="Peptidase S8/S53" evidence="8">
    <location>
        <begin position="142"/>
        <end position="370"/>
    </location>
</feature>
<dbReference type="RefSeq" id="WP_344586225.1">
    <property type="nucleotide sequence ID" value="NZ_BAAARW010000001.1"/>
</dbReference>
<dbReference type="InterPro" id="IPR023828">
    <property type="entry name" value="Peptidase_S8_Ser-AS"/>
</dbReference>
<feature type="active site" description="Charge relay system" evidence="5">
    <location>
        <position position="334"/>
    </location>
</feature>
<gene>
    <name evidence="10" type="ORF">GCM10010191_00930</name>
</gene>
<reference evidence="11" key="1">
    <citation type="journal article" date="2019" name="Int. J. Syst. Evol. Microbiol.">
        <title>The Global Catalogue of Microorganisms (GCM) 10K type strain sequencing project: providing services to taxonomists for standard genome sequencing and annotation.</title>
        <authorList>
            <consortium name="The Broad Institute Genomics Platform"/>
            <consortium name="The Broad Institute Genome Sequencing Center for Infectious Disease"/>
            <person name="Wu L."/>
            <person name="Ma J."/>
        </authorList>
    </citation>
    <scope>NUCLEOTIDE SEQUENCE [LARGE SCALE GENOMIC DNA]</scope>
    <source>
        <strain evidence="11">JCM 3325</strain>
    </source>
</reference>
<keyword evidence="7" id="KW-0732">Signal</keyword>
<evidence type="ECO:0000313" key="10">
    <source>
        <dbReference type="EMBL" id="GAA2398051.1"/>
    </source>
</evidence>
<evidence type="ECO:0000256" key="7">
    <source>
        <dbReference type="SAM" id="SignalP"/>
    </source>
</evidence>
<name>A0ABP5VAU9_9ACTN</name>
<comment type="caution">
    <text evidence="10">The sequence shown here is derived from an EMBL/GenBank/DDBJ whole genome shotgun (WGS) entry which is preliminary data.</text>
</comment>
<dbReference type="PROSITE" id="PS00137">
    <property type="entry name" value="SUBTILASE_HIS"/>
    <property type="match status" value="1"/>
</dbReference>
<protein>
    <recommendedName>
        <fullName evidence="12">S8 family peptidase</fullName>
    </recommendedName>
</protein>
<evidence type="ECO:0000256" key="1">
    <source>
        <dbReference type="ARBA" id="ARBA00011073"/>
    </source>
</evidence>
<evidence type="ECO:0000256" key="3">
    <source>
        <dbReference type="ARBA" id="ARBA00022801"/>
    </source>
</evidence>
<dbReference type="InterPro" id="IPR000209">
    <property type="entry name" value="Peptidase_S8/S53_dom"/>
</dbReference>
<proteinExistence type="inferred from homology"/>
<dbReference type="PANTHER" id="PTHR43806:SF11">
    <property type="entry name" value="CEREVISIN-RELATED"/>
    <property type="match status" value="1"/>
</dbReference>
<dbReference type="Proteomes" id="UP001501231">
    <property type="component" value="Unassembled WGS sequence"/>
</dbReference>
<dbReference type="Pfam" id="PF00082">
    <property type="entry name" value="Peptidase_S8"/>
    <property type="match status" value="1"/>
</dbReference>
<dbReference type="PANTHER" id="PTHR43806">
    <property type="entry name" value="PEPTIDASE S8"/>
    <property type="match status" value="1"/>
</dbReference>
<dbReference type="InterPro" id="IPR006311">
    <property type="entry name" value="TAT_signal"/>
</dbReference>
<accession>A0ABP5VAU9</accession>
<dbReference type="Gene3D" id="3.40.50.200">
    <property type="entry name" value="Peptidase S8/S53 domain"/>
    <property type="match status" value="1"/>
</dbReference>
<dbReference type="PROSITE" id="PS51318">
    <property type="entry name" value="TAT"/>
    <property type="match status" value="1"/>
</dbReference>
<dbReference type="SUPFAM" id="SSF54897">
    <property type="entry name" value="Protease propeptides/inhibitors"/>
    <property type="match status" value="1"/>
</dbReference>
<evidence type="ECO:0008006" key="12">
    <source>
        <dbReference type="Google" id="ProtNLM"/>
    </source>
</evidence>
<organism evidence="10 11">
    <name type="scientific">Actinomadura vinacea</name>
    <dbReference type="NCBI Taxonomy" id="115336"/>
    <lineage>
        <taxon>Bacteria</taxon>
        <taxon>Bacillati</taxon>
        <taxon>Actinomycetota</taxon>
        <taxon>Actinomycetes</taxon>
        <taxon>Streptosporangiales</taxon>
        <taxon>Thermomonosporaceae</taxon>
        <taxon>Actinomadura</taxon>
    </lineage>
</organism>
<dbReference type="EMBL" id="BAAARW010000001">
    <property type="protein sequence ID" value="GAA2398051.1"/>
    <property type="molecule type" value="Genomic_DNA"/>
</dbReference>
<dbReference type="SUPFAM" id="SSF52743">
    <property type="entry name" value="Subtilisin-like"/>
    <property type="match status" value="1"/>
</dbReference>
<dbReference type="InterPro" id="IPR037045">
    <property type="entry name" value="S8pro/Inhibitor_I9_sf"/>
</dbReference>
<evidence type="ECO:0000256" key="6">
    <source>
        <dbReference type="RuleBase" id="RU003355"/>
    </source>
</evidence>
<keyword evidence="4 5" id="KW-0720">Serine protease</keyword>
<sequence length="389" mass="39997">MRTVHRRVLVVGAAATCVGATGTLPAAAAPAAAGPVTVTAARGTPLPGRYIVTLKSGESTASAAKRVRATSVKLFDGVLNGFAAKLSTTQLDKLRRDPAVAAIEQDQVVKAVGTQRSATWGLDRIDQRRLPLSKTYTYKSTGTGVTAYVIDTGLASTHPEFGNRASVAWVAPEFGGDGWDRNGHGTHVAGTIGGKTWGVAKNVKLRGMRVLDAEGSGSMSTIVQAVQWLERNAAKPAVANLSVGGPKSAALNTAVQKLSQSGVFVSVAAGNENQNACNTSPAGAGWVMAVGATTVYDNRATWSNHGSCVDIFAPGYGITSAWPGGGKSTISGTSMAAPHVSGAAALYLAGNRGATFPQVQKWLNDNSTKGRIGRLPSGTANRLLYKAGL</sequence>
<dbReference type="PROSITE" id="PS51892">
    <property type="entry name" value="SUBTILASE"/>
    <property type="match status" value="1"/>
</dbReference>
<dbReference type="InterPro" id="IPR050131">
    <property type="entry name" value="Peptidase_S8_subtilisin-like"/>
</dbReference>
<feature type="active site" description="Charge relay system" evidence="5">
    <location>
        <position position="184"/>
    </location>
</feature>
<dbReference type="InterPro" id="IPR023827">
    <property type="entry name" value="Peptidase_S8_Asp-AS"/>
</dbReference>
<evidence type="ECO:0000259" key="9">
    <source>
        <dbReference type="Pfam" id="PF05922"/>
    </source>
</evidence>
<dbReference type="Pfam" id="PF05922">
    <property type="entry name" value="Inhibitor_I9"/>
    <property type="match status" value="1"/>
</dbReference>
<keyword evidence="2 5" id="KW-0645">Protease</keyword>
<dbReference type="InterPro" id="IPR015500">
    <property type="entry name" value="Peptidase_S8_subtilisin-rel"/>
</dbReference>
<evidence type="ECO:0000313" key="11">
    <source>
        <dbReference type="Proteomes" id="UP001501231"/>
    </source>
</evidence>
<evidence type="ECO:0000256" key="4">
    <source>
        <dbReference type="ARBA" id="ARBA00022825"/>
    </source>
</evidence>
<dbReference type="InterPro" id="IPR036852">
    <property type="entry name" value="Peptidase_S8/S53_dom_sf"/>
</dbReference>
<keyword evidence="3 5" id="KW-0378">Hydrolase</keyword>
<evidence type="ECO:0000259" key="8">
    <source>
        <dbReference type="Pfam" id="PF00082"/>
    </source>
</evidence>